<evidence type="ECO:0000313" key="6">
    <source>
        <dbReference type="EMBL" id="CAC5356713.1"/>
    </source>
</evidence>
<evidence type="ECO:0000256" key="2">
    <source>
        <dbReference type="ARBA" id="ARBA00022741"/>
    </source>
</evidence>
<dbReference type="FunFam" id="3.40.50.300:FF:000366">
    <property type="entry name" value="GTPase, IMAP family member 2"/>
    <property type="match status" value="1"/>
</dbReference>
<dbReference type="Proteomes" id="UP000507470">
    <property type="component" value="Unassembled WGS sequence"/>
</dbReference>
<evidence type="ECO:0000256" key="3">
    <source>
        <dbReference type="ARBA" id="ARBA00023134"/>
    </source>
</evidence>
<evidence type="ECO:0000256" key="4">
    <source>
        <dbReference type="SAM" id="Coils"/>
    </source>
</evidence>
<dbReference type="SUPFAM" id="SSF52540">
    <property type="entry name" value="P-loop containing nucleoside triphosphate hydrolases"/>
    <property type="match status" value="1"/>
</dbReference>
<dbReference type="GO" id="GO:0005525">
    <property type="term" value="F:GTP binding"/>
    <property type="evidence" value="ECO:0007669"/>
    <property type="project" value="UniProtKB-KW"/>
</dbReference>
<keyword evidence="3" id="KW-0342">GTP-binding</keyword>
<dbReference type="InterPro" id="IPR006703">
    <property type="entry name" value="G_AIG1"/>
</dbReference>
<sequence>MERTNAFKLFYLLHSGWESSHLENTDSSGPTKRPRLSEVIEPSELRIVIIGKTGTGKSATGNTILGKRQFQSEVCGSSITTKCQLGITTRLNRKLVVVDTPGLFDTKMTEKEVTKEISKCIGLSAPGPHAILLTVKVDRFTKEEQDTVKHFVDQFGDGIYNYLLVVFTRADDLTTDIGDFIKSCPQSLKDILERCHNRYIPYNNELSDKRLELQVTDLIDRVDDIVQKNGGFCYTNEMYEAAEKTLQRYEDEIKTKLKEEEQKQIKTLQLEFNAKFALANEKNEKLVDEIKKIEVEKQMAESREAEKREQITALKKELKEYKQNEGTRNKEHEDNLEKRIHHLERQYAEQLQMQTNKANEDRIMQIQKQMENNEQRREQKTEDLKREYERKLQELKQRYKWQVETLASRAPARTEIVEEKGLVSEIWSVIKGLAAPLAVPFVTGGSSCSIM</sequence>
<dbReference type="PROSITE" id="PS51720">
    <property type="entry name" value="G_AIG1"/>
    <property type="match status" value="1"/>
</dbReference>
<dbReference type="PANTHER" id="PTHR10903:SF184">
    <property type="entry name" value="GTP-BINDING PROTEIN A"/>
    <property type="match status" value="1"/>
</dbReference>
<feature type="domain" description="AIG1-type G" evidence="5">
    <location>
        <begin position="42"/>
        <end position="243"/>
    </location>
</feature>
<reference evidence="6 7" key="1">
    <citation type="submission" date="2020-06" db="EMBL/GenBank/DDBJ databases">
        <authorList>
            <person name="Li R."/>
            <person name="Bekaert M."/>
        </authorList>
    </citation>
    <scope>NUCLEOTIDE SEQUENCE [LARGE SCALE GENOMIC DNA]</scope>
    <source>
        <strain evidence="7">wild</strain>
    </source>
</reference>
<gene>
    <name evidence="6" type="ORF">MCOR_727</name>
</gene>
<keyword evidence="7" id="KW-1185">Reference proteome</keyword>
<dbReference type="OrthoDB" id="431287at2759"/>
<dbReference type="EMBL" id="CACVKT020000170">
    <property type="protein sequence ID" value="CAC5356713.1"/>
    <property type="molecule type" value="Genomic_DNA"/>
</dbReference>
<dbReference type="PANTHER" id="PTHR10903">
    <property type="entry name" value="GTPASE, IMAP FAMILY MEMBER-RELATED"/>
    <property type="match status" value="1"/>
</dbReference>
<accession>A0A6J7ZT90</accession>
<dbReference type="Pfam" id="PF04548">
    <property type="entry name" value="AIG1"/>
    <property type="match status" value="1"/>
</dbReference>
<evidence type="ECO:0000259" key="5">
    <source>
        <dbReference type="PROSITE" id="PS51720"/>
    </source>
</evidence>
<organism evidence="6 7">
    <name type="scientific">Mytilus coruscus</name>
    <name type="common">Sea mussel</name>
    <dbReference type="NCBI Taxonomy" id="42192"/>
    <lineage>
        <taxon>Eukaryota</taxon>
        <taxon>Metazoa</taxon>
        <taxon>Spiralia</taxon>
        <taxon>Lophotrochozoa</taxon>
        <taxon>Mollusca</taxon>
        <taxon>Bivalvia</taxon>
        <taxon>Autobranchia</taxon>
        <taxon>Pteriomorphia</taxon>
        <taxon>Mytilida</taxon>
        <taxon>Mytiloidea</taxon>
        <taxon>Mytilidae</taxon>
        <taxon>Mytilinae</taxon>
        <taxon>Mytilus</taxon>
    </lineage>
</organism>
<dbReference type="InterPro" id="IPR045058">
    <property type="entry name" value="GIMA/IAN/Toc"/>
</dbReference>
<evidence type="ECO:0000313" key="7">
    <source>
        <dbReference type="Proteomes" id="UP000507470"/>
    </source>
</evidence>
<keyword evidence="2" id="KW-0547">Nucleotide-binding</keyword>
<dbReference type="CDD" id="cd01852">
    <property type="entry name" value="AIG1"/>
    <property type="match status" value="1"/>
</dbReference>
<name>A0A6J7ZT90_MYTCO</name>
<keyword evidence="4" id="KW-0175">Coiled coil</keyword>
<proteinExistence type="inferred from homology"/>
<feature type="coiled-coil region" evidence="4">
    <location>
        <begin position="239"/>
        <end position="405"/>
    </location>
</feature>
<dbReference type="Gene3D" id="3.40.50.300">
    <property type="entry name" value="P-loop containing nucleotide triphosphate hydrolases"/>
    <property type="match status" value="1"/>
</dbReference>
<evidence type="ECO:0000256" key="1">
    <source>
        <dbReference type="ARBA" id="ARBA00008535"/>
    </source>
</evidence>
<dbReference type="AlphaFoldDB" id="A0A6J7ZT90"/>
<comment type="similarity">
    <text evidence="1">Belongs to the TRAFAC class TrmE-Era-EngA-EngB-Septin-like GTPase superfamily. AIG1/Toc34/Toc159-like paraseptin GTPase family. IAN subfamily.</text>
</comment>
<dbReference type="InterPro" id="IPR027417">
    <property type="entry name" value="P-loop_NTPase"/>
</dbReference>
<protein>
    <submittedName>
        <fullName evidence="6">GTPase IMAP family member 4</fullName>
    </submittedName>
</protein>